<evidence type="ECO:0000259" key="1">
    <source>
        <dbReference type="Pfam" id="PF01243"/>
    </source>
</evidence>
<proteinExistence type="predicted"/>
<dbReference type="SUPFAM" id="SSF50475">
    <property type="entry name" value="FMN-binding split barrel"/>
    <property type="match status" value="1"/>
</dbReference>
<evidence type="ECO:0000313" key="3">
    <source>
        <dbReference type="Proteomes" id="UP000029507"/>
    </source>
</evidence>
<dbReference type="InterPro" id="IPR012349">
    <property type="entry name" value="Split_barrel_FMN-bd"/>
</dbReference>
<keyword evidence="3" id="KW-1185">Reference proteome</keyword>
<dbReference type="HOGENOM" id="CLU_133083_0_0_9"/>
<protein>
    <submittedName>
        <fullName evidence="2">General stress protein</fullName>
    </submittedName>
</protein>
<dbReference type="OrthoDB" id="5431160at2"/>
<dbReference type="Proteomes" id="UP000029507">
    <property type="component" value="Chromosome"/>
</dbReference>
<dbReference type="AlphaFoldDB" id="A0A089LKR0"/>
<dbReference type="Gene3D" id="2.30.110.10">
    <property type="entry name" value="Electron Transport, Fmn-binding Protein, Chain A"/>
    <property type="match status" value="1"/>
</dbReference>
<organism evidence="2 3">
    <name type="scientific">Paenibacillus stellifer</name>
    <dbReference type="NCBI Taxonomy" id="169760"/>
    <lineage>
        <taxon>Bacteria</taxon>
        <taxon>Bacillati</taxon>
        <taxon>Bacillota</taxon>
        <taxon>Bacilli</taxon>
        <taxon>Bacillales</taxon>
        <taxon>Paenibacillaceae</taxon>
        <taxon>Paenibacillus</taxon>
    </lineage>
</organism>
<dbReference type="PANTHER" id="PTHR34818:SF1">
    <property type="entry name" value="PROTEIN BLI-3"/>
    <property type="match status" value="1"/>
</dbReference>
<sequence length="146" mass="16565">MDKKELEQHIMQALDDNKFGSFATIEAGNKPKVRYMAIFHDGLKIMLATDRKTHKVEELQNNPNVYLLLGFEAGGTKDVVGIEARASVTKDESLRGKVWSKDLERWFSGPDDPDYVILELAPTRIEYTGKNAQHEVWEKETASAIK</sequence>
<dbReference type="EMBL" id="CP009286">
    <property type="protein sequence ID" value="AIQ62131.1"/>
    <property type="molecule type" value="Genomic_DNA"/>
</dbReference>
<dbReference type="RefSeq" id="WP_038693200.1">
    <property type="nucleotide sequence ID" value="NZ_CP009286.1"/>
</dbReference>
<feature type="domain" description="Pyridoxamine 5'-phosphate oxidase N-terminal" evidence="1">
    <location>
        <begin position="7"/>
        <end position="128"/>
    </location>
</feature>
<evidence type="ECO:0000313" key="2">
    <source>
        <dbReference type="EMBL" id="AIQ62131.1"/>
    </source>
</evidence>
<dbReference type="InterPro" id="IPR052917">
    <property type="entry name" value="Stress-Dev_Protein"/>
</dbReference>
<name>A0A089LKR0_9BACL</name>
<dbReference type="STRING" id="169760.PSTEL_02330"/>
<dbReference type="Pfam" id="PF01243">
    <property type="entry name" value="PNPOx_N"/>
    <property type="match status" value="1"/>
</dbReference>
<reference evidence="2 3" key="1">
    <citation type="submission" date="2014-08" db="EMBL/GenBank/DDBJ databases">
        <title>Comparative genomics of the Paenibacillus odorifer group.</title>
        <authorList>
            <person name="den Bakker H.C."/>
            <person name="Tsai Y.-C."/>
            <person name="Martin N."/>
            <person name="Korlach J."/>
            <person name="Wiedmann M."/>
        </authorList>
    </citation>
    <scope>NUCLEOTIDE SEQUENCE [LARGE SCALE GENOMIC DNA]</scope>
    <source>
        <strain evidence="2 3">DSM 14472</strain>
    </source>
</reference>
<accession>A0A089LKR0</accession>
<dbReference type="InterPro" id="IPR011576">
    <property type="entry name" value="Pyridox_Oxase_N"/>
</dbReference>
<dbReference type="KEGG" id="pste:PSTEL_02330"/>
<gene>
    <name evidence="2" type="ORF">PSTEL_02330</name>
</gene>
<dbReference type="PANTHER" id="PTHR34818">
    <property type="entry name" value="PROTEIN BLI-3"/>
    <property type="match status" value="1"/>
</dbReference>